<dbReference type="Proteomes" id="UP000198565">
    <property type="component" value="Unassembled WGS sequence"/>
</dbReference>
<dbReference type="AlphaFoldDB" id="A0A1I4MH90"/>
<dbReference type="RefSeq" id="WP_091484074.1">
    <property type="nucleotide sequence ID" value="NZ_FOTR01000006.1"/>
</dbReference>
<evidence type="ECO:0000313" key="1">
    <source>
        <dbReference type="EMBL" id="SFM02608.1"/>
    </source>
</evidence>
<organism evidence="1 2">
    <name type="scientific">Gracilibacillus orientalis</name>
    <dbReference type="NCBI Taxonomy" id="334253"/>
    <lineage>
        <taxon>Bacteria</taxon>
        <taxon>Bacillati</taxon>
        <taxon>Bacillota</taxon>
        <taxon>Bacilli</taxon>
        <taxon>Bacillales</taxon>
        <taxon>Bacillaceae</taxon>
        <taxon>Gracilibacillus</taxon>
    </lineage>
</organism>
<dbReference type="OrthoDB" id="2736188at2"/>
<evidence type="ECO:0000313" key="2">
    <source>
        <dbReference type="Proteomes" id="UP000198565"/>
    </source>
</evidence>
<protein>
    <submittedName>
        <fullName evidence="1">Uncharacterized protein</fullName>
    </submittedName>
</protein>
<accession>A0A1I4MH90</accession>
<name>A0A1I4MH90_9BACI</name>
<gene>
    <name evidence="1" type="ORF">SAMN04487943_106262</name>
</gene>
<reference evidence="2" key="1">
    <citation type="submission" date="2016-10" db="EMBL/GenBank/DDBJ databases">
        <authorList>
            <person name="Varghese N."/>
            <person name="Submissions S."/>
        </authorList>
    </citation>
    <scope>NUCLEOTIDE SEQUENCE [LARGE SCALE GENOMIC DNA]</scope>
    <source>
        <strain evidence="2">CGMCC 1.4250</strain>
    </source>
</reference>
<dbReference type="EMBL" id="FOTR01000006">
    <property type="protein sequence ID" value="SFM02608.1"/>
    <property type="molecule type" value="Genomic_DNA"/>
</dbReference>
<sequence>MRLKIYILVSIILLITTLFISASSSSIENPNARDILRNNPDADIIQLDGLIYQNVTNREWIETDYQMGEQLGEIKKRTDRKWFYRDFFATTLAKGTILYTEKDSNYQKGDFPFTVLVEEDDDILVYQALVEG</sequence>
<keyword evidence="2" id="KW-1185">Reference proteome</keyword>
<dbReference type="STRING" id="334253.SAMN04487943_106262"/>
<proteinExistence type="predicted"/>